<proteinExistence type="predicted"/>
<feature type="transmembrane region" description="Helical" evidence="1">
    <location>
        <begin position="52"/>
        <end position="72"/>
    </location>
</feature>
<protein>
    <recommendedName>
        <fullName evidence="4">Transmembrane protein</fullName>
    </recommendedName>
</protein>
<sequence length="223" mass="25834">MQNEVNENLKPSGALQGFMIFVSDFKILLFYIIGLGGSPWLIEYIFNIGPPWPNTAAVSAFTSIVIWLTLLWSFASWEKVLQVELTILVKRFCIVTFCLLCIYAVVVTWFVVPADDFQNREAIGFILRPEIVEELEKDKSKTIKILFEGAEYEPTEIWKPWTVNCIRSLIILIWFFWFGSLSFVISTFILHQYRGELIRLKNQEEKVDEIKNGSNISSNIPHE</sequence>
<keyword evidence="1" id="KW-0472">Membrane</keyword>
<feature type="transmembrane region" description="Helical" evidence="1">
    <location>
        <begin position="169"/>
        <end position="190"/>
    </location>
</feature>
<name>A0A517WKE0_9PLAN</name>
<keyword evidence="1" id="KW-0812">Transmembrane</keyword>
<evidence type="ECO:0000313" key="3">
    <source>
        <dbReference type="Proteomes" id="UP000320722"/>
    </source>
</evidence>
<gene>
    <name evidence="2" type="ORF">V6x_54300</name>
</gene>
<evidence type="ECO:0008006" key="4">
    <source>
        <dbReference type="Google" id="ProtNLM"/>
    </source>
</evidence>
<keyword evidence="1" id="KW-1133">Transmembrane helix</keyword>
<reference evidence="2 3" key="1">
    <citation type="submission" date="2019-02" db="EMBL/GenBank/DDBJ databases">
        <title>Deep-cultivation of Planctomycetes and their phenomic and genomic characterization uncovers novel biology.</title>
        <authorList>
            <person name="Wiegand S."/>
            <person name="Jogler M."/>
            <person name="Boedeker C."/>
            <person name="Pinto D."/>
            <person name="Vollmers J."/>
            <person name="Rivas-Marin E."/>
            <person name="Kohn T."/>
            <person name="Peeters S.H."/>
            <person name="Heuer A."/>
            <person name="Rast P."/>
            <person name="Oberbeckmann S."/>
            <person name="Bunk B."/>
            <person name="Jeske O."/>
            <person name="Meyerdierks A."/>
            <person name="Storesund J.E."/>
            <person name="Kallscheuer N."/>
            <person name="Luecker S."/>
            <person name="Lage O.M."/>
            <person name="Pohl T."/>
            <person name="Merkel B.J."/>
            <person name="Hornburger P."/>
            <person name="Mueller R.-W."/>
            <person name="Bruemmer F."/>
            <person name="Labrenz M."/>
            <person name="Spormann A.M."/>
            <person name="Op den Camp H."/>
            <person name="Overmann J."/>
            <person name="Amann R."/>
            <person name="Jetten M.S.M."/>
            <person name="Mascher T."/>
            <person name="Medema M.H."/>
            <person name="Devos D.P."/>
            <person name="Kaster A.-K."/>
            <person name="Ovreas L."/>
            <person name="Rohde M."/>
            <person name="Galperin M.Y."/>
            <person name="Jogler C."/>
        </authorList>
    </citation>
    <scope>NUCLEOTIDE SEQUENCE [LARGE SCALE GENOMIC DNA]</scope>
    <source>
        <strain evidence="2 3">V6</strain>
    </source>
</reference>
<organism evidence="2 3">
    <name type="scientific">Gimesia chilikensis</name>
    <dbReference type="NCBI Taxonomy" id="2605989"/>
    <lineage>
        <taxon>Bacteria</taxon>
        <taxon>Pseudomonadati</taxon>
        <taxon>Planctomycetota</taxon>
        <taxon>Planctomycetia</taxon>
        <taxon>Planctomycetales</taxon>
        <taxon>Planctomycetaceae</taxon>
        <taxon>Gimesia</taxon>
    </lineage>
</organism>
<dbReference type="Proteomes" id="UP000320722">
    <property type="component" value="Chromosome"/>
</dbReference>
<dbReference type="AlphaFoldDB" id="A0A517WKE0"/>
<feature type="transmembrane region" description="Helical" evidence="1">
    <location>
        <begin position="92"/>
        <end position="112"/>
    </location>
</feature>
<dbReference type="RefSeq" id="WP_145044193.1">
    <property type="nucleotide sequence ID" value="NZ_CP036347.1"/>
</dbReference>
<dbReference type="EMBL" id="CP036347">
    <property type="protein sequence ID" value="QDU05689.1"/>
    <property type="molecule type" value="Genomic_DNA"/>
</dbReference>
<evidence type="ECO:0000313" key="2">
    <source>
        <dbReference type="EMBL" id="QDU05689.1"/>
    </source>
</evidence>
<evidence type="ECO:0000256" key="1">
    <source>
        <dbReference type="SAM" id="Phobius"/>
    </source>
</evidence>
<accession>A0A517WKE0</accession>
<feature type="transmembrane region" description="Helical" evidence="1">
    <location>
        <begin position="28"/>
        <end position="46"/>
    </location>
</feature>